<gene>
    <name evidence="2" type="ORF">CEP54_003045</name>
</gene>
<reference evidence="2 3" key="1">
    <citation type="submission" date="2017-06" db="EMBL/GenBank/DDBJ databases">
        <title>Comparative genomic analysis of Ambrosia Fusariam Clade fungi.</title>
        <authorList>
            <person name="Stajich J.E."/>
            <person name="Carrillo J."/>
            <person name="Kijimoto T."/>
            <person name="Eskalen A."/>
            <person name="O'Donnell K."/>
            <person name="Kasson M."/>
        </authorList>
    </citation>
    <scope>NUCLEOTIDE SEQUENCE [LARGE SCALE GENOMIC DNA]</scope>
    <source>
        <strain evidence="2 3">NRRL62584</strain>
    </source>
</reference>
<dbReference type="EMBL" id="NKCI01000018">
    <property type="protein sequence ID" value="RSL67998.1"/>
    <property type="molecule type" value="Genomic_DNA"/>
</dbReference>
<organism evidence="2 3">
    <name type="scientific">Fusarium duplospermum</name>
    <dbReference type="NCBI Taxonomy" id="1325734"/>
    <lineage>
        <taxon>Eukaryota</taxon>
        <taxon>Fungi</taxon>
        <taxon>Dikarya</taxon>
        <taxon>Ascomycota</taxon>
        <taxon>Pezizomycotina</taxon>
        <taxon>Sordariomycetes</taxon>
        <taxon>Hypocreomycetidae</taxon>
        <taxon>Hypocreales</taxon>
        <taxon>Nectriaceae</taxon>
        <taxon>Fusarium</taxon>
        <taxon>Fusarium solani species complex</taxon>
    </lineage>
</organism>
<keyword evidence="3" id="KW-1185">Reference proteome</keyword>
<protein>
    <submittedName>
        <fullName evidence="2">Uncharacterized protein</fullName>
    </submittedName>
</protein>
<accession>A0A428QRY7</accession>
<evidence type="ECO:0000313" key="3">
    <source>
        <dbReference type="Proteomes" id="UP000288168"/>
    </source>
</evidence>
<proteinExistence type="predicted"/>
<feature type="region of interest" description="Disordered" evidence="1">
    <location>
        <begin position="1"/>
        <end position="25"/>
    </location>
</feature>
<evidence type="ECO:0000313" key="2">
    <source>
        <dbReference type="EMBL" id="RSL67998.1"/>
    </source>
</evidence>
<dbReference type="Proteomes" id="UP000288168">
    <property type="component" value="Unassembled WGS sequence"/>
</dbReference>
<sequence>MVARSVTSMGDASRRQSEHIPETPPNIQQVISRECKDIKDAILLEIHKAFQTQAAETKGSLAKQVQQAVKEAMEDAQPQGRDYQVTFSQLQDVLQKLQDAEVPSNRNIEGQPGTNQYSQNVAIGLSQIATDVATLMNMIRSQQTTIQQQRDVILANSAMIQTLWVRLHHVS</sequence>
<comment type="caution">
    <text evidence="2">The sequence shown here is derived from an EMBL/GenBank/DDBJ whole genome shotgun (WGS) entry which is preliminary data.</text>
</comment>
<name>A0A428QRY7_9HYPO</name>
<feature type="compositionally biased region" description="Basic and acidic residues" evidence="1">
    <location>
        <begin position="12"/>
        <end position="21"/>
    </location>
</feature>
<evidence type="ECO:0000256" key="1">
    <source>
        <dbReference type="SAM" id="MobiDB-lite"/>
    </source>
</evidence>
<feature type="compositionally biased region" description="Polar residues" evidence="1">
    <location>
        <begin position="1"/>
        <end position="10"/>
    </location>
</feature>
<dbReference type="AlphaFoldDB" id="A0A428QRY7"/>